<sequence length="216" mass="24400">MSRRFWIGAAAGLGWAALSIQMYLVLLARWQDQASLLGGLVNFFSYFTVLSNMLAATVLTYAAFGRDCAARRFFLSPVISAGITTSIVLVGLAYSLLLRHLWTPQGWQWLADELLHDVMPLLFVLYWWWEVAKGSLRLKHLLLWLLYPLAYFIYTLLRGHGISFYPYPFVDVVALGYAQVVLNALAILAGFIMIGLLLIALDRWQGRRLARASAQP</sequence>
<dbReference type="Proteomes" id="UP001148203">
    <property type="component" value="Unassembled WGS sequence"/>
</dbReference>
<dbReference type="InterPro" id="IPR049713">
    <property type="entry name" value="Pr6Pr-like"/>
</dbReference>
<evidence type="ECO:0000313" key="3">
    <source>
        <dbReference type="Proteomes" id="UP001148203"/>
    </source>
</evidence>
<protein>
    <submittedName>
        <fullName evidence="2">Pr6Pr family membrane protein</fullName>
    </submittedName>
</protein>
<keyword evidence="1" id="KW-1133">Transmembrane helix</keyword>
<keyword evidence="1" id="KW-0472">Membrane</keyword>
<keyword evidence="1" id="KW-0812">Transmembrane</keyword>
<dbReference type="EMBL" id="JAMDGY010000014">
    <property type="protein sequence ID" value="MDD0989898.1"/>
    <property type="molecule type" value="Genomic_DNA"/>
</dbReference>
<accession>A0ABT5NP04</accession>
<keyword evidence="3" id="KW-1185">Reference proteome</keyword>
<feature type="transmembrane region" description="Helical" evidence="1">
    <location>
        <begin position="43"/>
        <end position="64"/>
    </location>
</feature>
<name>A0ABT5NP04_9PSED</name>
<feature type="transmembrane region" description="Helical" evidence="1">
    <location>
        <begin position="177"/>
        <end position="201"/>
    </location>
</feature>
<evidence type="ECO:0000256" key="1">
    <source>
        <dbReference type="SAM" id="Phobius"/>
    </source>
</evidence>
<feature type="transmembrane region" description="Helical" evidence="1">
    <location>
        <begin position="109"/>
        <end position="129"/>
    </location>
</feature>
<organism evidence="2 3">
    <name type="scientific">Pseudomonas fontis</name>
    <dbReference type="NCBI Taxonomy" id="2942633"/>
    <lineage>
        <taxon>Bacteria</taxon>
        <taxon>Pseudomonadati</taxon>
        <taxon>Pseudomonadota</taxon>
        <taxon>Gammaproteobacteria</taxon>
        <taxon>Pseudomonadales</taxon>
        <taxon>Pseudomonadaceae</taxon>
        <taxon>Pseudomonas</taxon>
    </lineage>
</organism>
<reference evidence="2 3" key="1">
    <citation type="submission" date="2022-05" db="EMBL/GenBank/DDBJ databases">
        <title>Novel Pseudomonas spp. Isolated from a Rainbow Trout Aquaculture Facility.</title>
        <authorList>
            <person name="Testerman T."/>
            <person name="Graf J."/>
        </authorList>
    </citation>
    <scope>NUCLEOTIDE SEQUENCE [LARGE SCALE GENOMIC DNA]</scope>
    <source>
        <strain evidence="2 3">ID681</strain>
    </source>
</reference>
<dbReference type="RefSeq" id="WP_273910805.1">
    <property type="nucleotide sequence ID" value="NZ_JAMDGX010000035.1"/>
</dbReference>
<dbReference type="NCBIfam" id="NF038065">
    <property type="entry name" value="Pr6Pr"/>
    <property type="match status" value="1"/>
</dbReference>
<evidence type="ECO:0000313" key="2">
    <source>
        <dbReference type="EMBL" id="MDD0989898.1"/>
    </source>
</evidence>
<comment type="caution">
    <text evidence="2">The sequence shown here is derived from an EMBL/GenBank/DDBJ whole genome shotgun (WGS) entry which is preliminary data.</text>
</comment>
<gene>
    <name evidence="2" type="ORF">M5G11_05050</name>
</gene>
<feature type="transmembrane region" description="Helical" evidence="1">
    <location>
        <begin position="73"/>
        <end position="97"/>
    </location>
</feature>
<proteinExistence type="predicted"/>
<feature type="transmembrane region" description="Helical" evidence="1">
    <location>
        <begin position="141"/>
        <end position="157"/>
    </location>
</feature>